<comment type="similarity">
    <text evidence="1">Belongs to the type-B carboxylesterase/lipase family.</text>
</comment>
<feature type="chain" id="PRO_5007524270" evidence="3">
    <location>
        <begin position="19"/>
        <end position="738"/>
    </location>
</feature>
<dbReference type="PANTHER" id="PTHR11559">
    <property type="entry name" value="CARBOXYLESTERASE"/>
    <property type="match status" value="1"/>
</dbReference>
<dbReference type="Proteomes" id="UP000075230">
    <property type="component" value="Unassembled WGS sequence"/>
</dbReference>
<keyword evidence="2" id="KW-0378">Hydrolase</keyword>
<dbReference type="GO" id="GO:0016787">
    <property type="term" value="F:hydrolase activity"/>
    <property type="evidence" value="ECO:0007669"/>
    <property type="project" value="UniProtKB-KW"/>
</dbReference>
<reference evidence="6" key="2">
    <citation type="submission" date="2016-02" db="EMBL/GenBank/DDBJ databases">
        <title>Genome sequencing of Aspergillus luchuensis NBRC 4314.</title>
        <authorList>
            <person name="Yamada O."/>
        </authorList>
    </citation>
    <scope>NUCLEOTIDE SEQUENCE [LARGE SCALE GENOMIC DNA]</scope>
    <source>
        <strain evidence="6">RIB 2604</strain>
    </source>
</reference>
<organism evidence="5 6">
    <name type="scientific">Aspergillus kawachii</name>
    <name type="common">White koji mold</name>
    <name type="synonym">Aspergillus awamori var. kawachi</name>
    <dbReference type="NCBI Taxonomy" id="1069201"/>
    <lineage>
        <taxon>Eukaryota</taxon>
        <taxon>Fungi</taxon>
        <taxon>Dikarya</taxon>
        <taxon>Ascomycota</taxon>
        <taxon>Pezizomycotina</taxon>
        <taxon>Eurotiomycetes</taxon>
        <taxon>Eurotiomycetidae</taxon>
        <taxon>Eurotiales</taxon>
        <taxon>Aspergillaceae</taxon>
        <taxon>Aspergillus</taxon>
        <taxon>Aspergillus subgen. Circumdati</taxon>
    </lineage>
</organism>
<feature type="domain" description="Carboxylesterase type B" evidence="4">
    <location>
        <begin position="161"/>
        <end position="652"/>
    </location>
</feature>
<dbReference type="InterPro" id="IPR002018">
    <property type="entry name" value="CarbesteraseB"/>
</dbReference>
<dbReference type="PROSITE" id="PS00941">
    <property type="entry name" value="CARBOXYLESTERASE_B_2"/>
    <property type="match status" value="1"/>
</dbReference>
<feature type="signal peptide" evidence="3">
    <location>
        <begin position="1"/>
        <end position="18"/>
    </location>
</feature>
<dbReference type="EMBL" id="BCWF01000036">
    <property type="protein sequence ID" value="GAT30955.1"/>
    <property type="molecule type" value="Genomic_DNA"/>
</dbReference>
<dbReference type="InterPro" id="IPR050309">
    <property type="entry name" value="Type-B_Carboxylest/Lipase"/>
</dbReference>
<proteinExistence type="inferred from homology"/>
<dbReference type="ESTHER" id="9euro-a0a146fzz0">
    <property type="family name" value="Fungal_carboxylesterase_lipase"/>
</dbReference>
<dbReference type="PROSITE" id="PS00122">
    <property type="entry name" value="CARBOXYLESTERASE_B_1"/>
    <property type="match status" value="1"/>
</dbReference>
<dbReference type="SUPFAM" id="SSF53474">
    <property type="entry name" value="alpha/beta-Hydrolases"/>
    <property type="match status" value="1"/>
</dbReference>
<dbReference type="AlphaFoldDB" id="A0A146FZZ0"/>
<sequence>MAAMASLLVLALPAVAKASSAPTSLLFENDGNWTSHAERPSALLVHTPARRGQAQSICAKYEEQLLRCDDVYHFRQSFQYQQYLGILPDETLLWTACSTPVTLFGTSTAGNASSDGEWPFVCTNSAPLVDRVDTDYSPFPRVNATAGNITFEGLRDHLTFRFAGIPFAQPPIGTRRFKYAEAWDATNVTYVNATQYSPACLQFGYFDGNSYGLNPWGNDEDCLYLNVYTPFLPGDADVPEDQLKPVLFWIHGGGFSQGTGSDLTFDGGSLTSRSDVVIVTSNYRLNIFGYLSLDDGTIPGNYWMSDNIAALQWVQKYVRGFGGNPKNVTIFGQSAGGANCIELVASPQAAGLFQGSIQQSAGNGRFSTQSAIAELAEPYLSPYCNDTGAARLACLQQLPASVLLNASADVFFTPVIDNVYLPDAPMALIAQGSSYINSVRMMSTLMPEETQSLTTTTLTPNMTNFQTALDLLIPGGWINQKQADHIIPSGLWLISNETFYNGSTSYSSVYNASIKISTENNQECPNGAYAMVGAATVAFPSMHVAYHQRGYALSYYDFYDLCTFPVGKPDTPYYRCHSSDLYEVFGTYYIFHQPIRVPEDIYYTNAVQDMWGSFARTGNPNVDSDYLVARGYNTTIEFFAGWHWPEFTASNMVLADLQYPRPGYTDVPDLEHCRMTGMLATGTGTLATIYLPTKVMRCITQAKYLTAYCYKHLGMWPEVMYVHAGIITGHSRPSFSKS</sequence>
<evidence type="ECO:0000256" key="2">
    <source>
        <dbReference type="ARBA" id="ARBA00022801"/>
    </source>
</evidence>
<dbReference type="Pfam" id="PF00135">
    <property type="entry name" value="COesterase"/>
    <property type="match status" value="1"/>
</dbReference>
<evidence type="ECO:0000259" key="4">
    <source>
        <dbReference type="Pfam" id="PF00135"/>
    </source>
</evidence>
<gene>
    <name evidence="5" type="ORF">RIB2604_03701640</name>
</gene>
<dbReference type="Gene3D" id="3.40.50.1820">
    <property type="entry name" value="alpha/beta hydrolase"/>
    <property type="match status" value="1"/>
</dbReference>
<dbReference type="InterPro" id="IPR019826">
    <property type="entry name" value="Carboxylesterase_B_AS"/>
</dbReference>
<dbReference type="InterPro" id="IPR029058">
    <property type="entry name" value="AB_hydrolase_fold"/>
</dbReference>
<evidence type="ECO:0000313" key="5">
    <source>
        <dbReference type="EMBL" id="GAT30955.1"/>
    </source>
</evidence>
<accession>A0A146FZZ0</accession>
<reference evidence="5 6" key="1">
    <citation type="journal article" date="2016" name="DNA Res.">
        <title>Genome sequence of Aspergillus luchuensis NBRC 4314.</title>
        <authorList>
            <person name="Yamada O."/>
            <person name="Machida M."/>
            <person name="Hosoyama A."/>
            <person name="Goto M."/>
            <person name="Takahashi T."/>
            <person name="Futagami T."/>
            <person name="Yamagata Y."/>
            <person name="Takeuchi M."/>
            <person name="Kobayashi T."/>
            <person name="Koike H."/>
            <person name="Abe K."/>
            <person name="Asai K."/>
            <person name="Arita M."/>
            <person name="Fujita N."/>
            <person name="Fukuda K."/>
            <person name="Higa K."/>
            <person name="Horikawa H."/>
            <person name="Ishikawa T."/>
            <person name="Jinno K."/>
            <person name="Kato Y."/>
            <person name="Kirimura K."/>
            <person name="Mizutani O."/>
            <person name="Nakasone K."/>
            <person name="Sano M."/>
            <person name="Shiraishi Y."/>
            <person name="Tsukahara M."/>
            <person name="Gomi K."/>
        </authorList>
    </citation>
    <scope>NUCLEOTIDE SEQUENCE [LARGE SCALE GENOMIC DNA]</scope>
    <source>
        <strain evidence="5 6">RIB 2604</strain>
    </source>
</reference>
<protein>
    <submittedName>
        <fullName evidence="5">Carboxylesterase</fullName>
    </submittedName>
</protein>
<evidence type="ECO:0000256" key="3">
    <source>
        <dbReference type="SAM" id="SignalP"/>
    </source>
</evidence>
<evidence type="ECO:0000256" key="1">
    <source>
        <dbReference type="ARBA" id="ARBA00005964"/>
    </source>
</evidence>
<evidence type="ECO:0000313" key="6">
    <source>
        <dbReference type="Proteomes" id="UP000075230"/>
    </source>
</evidence>
<dbReference type="VEuPathDB" id="FungiDB:ASPFODRAFT_33423"/>
<keyword evidence="3" id="KW-0732">Signal</keyword>
<comment type="caution">
    <text evidence="5">The sequence shown here is derived from an EMBL/GenBank/DDBJ whole genome shotgun (WGS) entry which is preliminary data.</text>
</comment>
<name>A0A146FZZ0_ASPKA</name>
<dbReference type="InterPro" id="IPR019819">
    <property type="entry name" value="Carboxylesterase_B_CS"/>
</dbReference>